<gene>
    <name evidence="2" type="ORF">U3653_26525</name>
</gene>
<dbReference type="Pfam" id="PF12867">
    <property type="entry name" value="DinB_2"/>
    <property type="match status" value="1"/>
</dbReference>
<accession>A0ABU6B1Q2</accession>
<dbReference type="InterPro" id="IPR024775">
    <property type="entry name" value="DinB-like"/>
</dbReference>
<evidence type="ECO:0000313" key="3">
    <source>
        <dbReference type="Proteomes" id="UP001348098"/>
    </source>
</evidence>
<sequence length="175" mass="19834">MLTPRRDLLRWQFDLTWSLAGIHLDTLTPEDFLWEPAQPTWTVRPDADGVWRPDWADVDPHPIPVPTIGWLTWHIGWWWGTAIDHVEGVTPPAREDVHWPGDGSAAVACLRELHIEWERVLDGLDEADLDRPSAYPWPADAGLTIAHLAGWVNTELTKNIAEIGHLRMLRAASLA</sequence>
<protein>
    <submittedName>
        <fullName evidence="2">DinB family protein</fullName>
    </submittedName>
</protein>
<dbReference type="RefSeq" id="WP_195082778.1">
    <property type="nucleotide sequence ID" value="NZ_JAYESH010000012.1"/>
</dbReference>
<reference evidence="2 3" key="1">
    <citation type="submission" date="2023-12" db="EMBL/GenBank/DDBJ databases">
        <title>novel species in genus Nocarida.</title>
        <authorList>
            <person name="Li Z."/>
        </authorList>
    </citation>
    <scope>NUCLEOTIDE SEQUENCE [LARGE SCALE GENOMIC DNA]</scope>
    <source>
        <strain evidence="2 3">CDC186</strain>
    </source>
</reference>
<dbReference type="SUPFAM" id="SSF109854">
    <property type="entry name" value="DinB/YfiT-like putative metalloenzymes"/>
    <property type="match status" value="1"/>
</dbReference>
<dbReference type="Proteomes" id="UP001348098">
    <property type="component" value="Unassembled WGS sequence"/>
</dbReference>
<organism evidence="2 3">
    <name type="scientific">Nocardia implantans</name>
    <dbReference type="NCBI Taxonomy" id="3108168"/>
    <lineage>
        <taxon>Bacteria</taxon>
        <taxon>Bacillati</taxon>
        <taxon>Actinomycetota</taxon>
        <taxon>Actinomycetes</taxon>
        <taxon>Mycobacteriales</taxon>
        <taxon>Nocardiaceae</taxon>
        <taxon>Nocardia</taxon>
    </lineage>
</organism>
<dbReference type="EMBL" id="JAYKYQ010000012">
    <property type="protein sequence ID" value="MEB3513596.1"/>
    <property type="molecule type" value="Genomic_DNA"/>
</dbReference>
<evidence type="ECO:0000313" key="2">
    <source>
        <dbReference type="EMBL" id="MEB3513596.1"/>
    </source>
</evidence>
<comment type="caution">
    <text evidence="2">The sequence shown here is derived from an EMBL/GenBank/DDBJ whole genome shotgun (WGS) entry which is preliminary data.</text>
</comment>
<dbReference type="Gene3D" id="1.20.120.450">
    <property type="entry name" value="dinb family like domain"/>
    <property type="match status" value="1"/>
</dbReference>
<feature type="domain" description="DinB-like" evidence="1">
    <location>
        <begin position="12"/>
        <end position="163"/>
    </location>
</feature>
<name>A0ABU6B1Q2_9NOCA</name>
<keyword evidence="3" id="KW-1185">Reference proteome</keyword>
<proteinExistence type="predicted"/>
<evidence type="ECO:0000259" key="1">
    <source>
        <dbReference type="Pfam" id="PF12867"/>
    </source>
</evidence>
<dbReference type="InterPro" id="IPR034660">
    <property type="entry name" value="DinB/YfiT-like"/>
</dbReference>